<sequence>MATITSNSLESDQTKLYVCKTCTELICDKCLTTSEHDDHSVIDLDDAGVEKMVEITDSGVLQELRATVKRQVTGNEALHSELADRIHSTGSLLKLEIDKQVKTLLVKCKQFKNLNRDRLAAFETNLISLNEKHQHLTEENSDVINSDDNENTYNRDTSMSVVDLPIRPPRLILVKYQEPSMIDHLVSKALGDLSFQDDIREECQSSNTHF</sequence>
<dbReference type="Gene3D" id="3.30.160.60">
    <property type="entry name" value="Classic Zinc Finger"/>
    <property type="match status" value="1"/>
</dbReference>
<dbReference type="Pfam" id="PF00643">
    <property type="entry name" value="zf-B_box"/>
    <property type="match status" value="1"/>
</dbReference>
<name>A0A210QQM6_MIZYE</name>
<accession>A0A210QQM6</accession>
<dbReference type="GO" id="GO:0008270">
    <property type="term" value="F:zinc ion binding"/>
    <property type="evidence" value="ECO:0007669"/>
    <property type="project" value="UniProtKB-KW"/>
</dbReference>
<evidence type="ECO:0000256" key="1">
    <source>
        <dbReference type="PROSITE-ProRule" id="PRU00024"/>
    </source>
</evidence>
<dbReference type="CDD" id="cd19756">
    <property type="entry name" value="Bbox2"/>
    <property type="match status" value="1"/>
</dbReference>
<keyword evidence="4" id="KW-1185">Reference proteome</keyword>
<proteinExistence type="predicted"/>
<evidence type="ECO:0000259" key="2">
    <source>
        <dbReference type="PROSITE" id="PS50119"/>
    </source>
</evidence>
<keyword evidence="1" id="KW-0862">Zinc</keyword>
<keyword evidence="1" id="KW-0479">Metal-binding</keyword>
<gene>
    <name evidence="3" type="ORF">KP79_PYT19583</name>
</gene>
<dbReference type="InterPro" id="IPR000315">
    <property type="entry name" value="Znf_B-box"/>
</dbReference>
<dbReference type="SUPFAM" id="SSF57845">
    <property type="entry name" value="B-box zinc-binding domain"/>
    <property type="match status" value="1"/>
</dbReference>
<feature type="domain" description="B box-type" evidence="2">
    <location>
        <begin position="17"/>
        <end position="44"/>
    </location>
</feature>
<dbReference type="PROSITE" id="PS50119">
    <property type="entry name" value="ZF_BBOX"/>
    <property type="match status" value="1"/>
</dbReference>
<evidence type="ECO:0000313" key="3">
    <source>
        <dbReference type="EMBL" id="OWF51035.1"/>
    </source>
</evidence>
<dbReference type="Proteomes" id="UP000242188">
    <property type="component" value="Unassembled WGS sequence"/>
</dbReference>
<protein>
    <recommendedName>
        <fullName evidence="2">B box-type domain-containing protein</fullName>
    </recommendedName>
</protein>
<comment type="caution">
    <text evidence="3">The sequence shown here is derived from an EMBL/GenBank/DDBJ whole genome shotgun (WGS) entry which is preliminary data.</text>
</comment>
<evidence type="ECO:0000313" key="4">
    <source>
        <dbReference type="Proteomes" id="UP000242188"/>
    </source>
</evidence>
<organism evidence="3 4">
    <name type="scientific">Mizuhopecten yessoensis</name>
    <name type="common">Japanese scallop</name>
    <name type="synonym">Patinopecten yessoensis</name>
    <dbReference type="NCBI Taxonomy" id="6573"/>
    <lineage>
        <taxon>Eukaryota</taxon>
        <taxon>Metazoa</taxon>
        <taxon>Spiralia</taxon>
        <taxon>Lophotrochozoa</taxon>
        <taxon>Mollusca</taxon>
        <taxon>Bivalvia</taxon>
        <taxon>Autobranchia</taxon>
        <taxon>Pteriomorphia</taxon>
        <taxon>Pectinida</taxon>
        <taxon>Pectinoidea</taxon>
        <taxon>Pectinidae</taxon>
        <taxon>Mizuhopecten</taxon>
    </lineage>
</organism>
<dbReference type="OrthoDB" id="10439119at2759"/>
<dbReference type="EMBL" id="NEDP02002403">
    <property type="protein sequence ID" value="OWF51035.1"/>
    <property type="molecule type" value="Genomic_DNA"/>
</dbReference>
<dbReference type="AlphaFoldDB" id="A0A210QQM6"/>
<reference evidence="3 4" key="1">
    <citation type="journal article" date="2017" name="Nat. Ecol. Evol.">
        <title>Scallop genome provides insights into evolution of bilaterian karyotype and development.</title>
        <authorList>
            <person name="Wang S."/>
            <person name="Zhang J."/>
            <person name="Jiao W."/>
            <person name="Li J."/>
            <person name="Xun X."/>
            <person name="Sun Y."/>
            <person name="Guo X."/>
            <person name="Huan P."/>
            <person name="Dong B."/>
            <person name="Zhang L."/>
            <person name="Hu X."/>
            <person name="Sun X."/>
            <person name="Wang J."/>
            <person name="Zhao C."/>
            <person name="Wang Y."/>
            <person name="Wang D."/>
            <person name="Huang X."/>
            <person name="Wang R."/>
            <person name="Lv J."/>
            <person name="Li Y."/>
            <person name="Zhang Z."/>
            <person name="Liu B."/>
            <person name="Lu W."/>
            <person name="Hui Y."/>
            <person name="Liang J."/>
            <person name="Zhou Z."/>
            <person name="Hou R."/>
            <person name="Li X."/>
            <person name="Liu Y."/>
            <person name="Li H."/>
            <person name="Ning X."/>
            <person name="Lin Y."/>
            <person name="Zhao L."/>
            <person name="Xing Q."/>
            <person name="Dou J."/>
            <person name="Li Y."/>
            <person name="Mao J."/>
            <person name="Guo H."/>
            <person name="Dou H."/>
            <person name="Li T."/>
            <person name="Mu C."/>
            <person name="Jiang W."/>
            <person name="Fu Q."/>
            <person name="Fu X."/>
            <person name="Miao Y."/>
            <person name="Liu J."/>
            <person name="Yu Q."/>
            <person name="Li R."/>
            <person name="Liao H."/>
            <person name="Li X."/>
            <person name="Kong Y."/>
            <person name="Jiang Z."/>
            <person name="Chourrout D."/>
            <person name="Li R."/>
            <person name="Bao Z."/>
        </authorList>
    </citation>
    <scope>NUCLEOTIDE SEQUENCE [LARGE SCALE GENOMIC DNA]</scope>
    <source>
        <strain evidence="3 4">PY_sf001</strain>
    </source>
</reference>
<keyword evidence="1" id="KW-0863">Zinc-finger</keyword>